<sequence length="60" mass="6563">MLSHFVNLFSSLLTPLHFTLLPVQRIKAAVSAVVLQLHESLSGASIHVHITPLQATARIH</sequence>
<reference evidence="3" key="1">
    <citation type="submission" date="2022-11" db="UniProtKB">
        <authorList>
            <consortium name="WormBaseParasite"/>
        </authorList>
    </citation>
    <scope>IDENTIFICATION</scope>
</reference>
<evidence type="ECO:0000313" key="3">
    <source>
        <dbReference type="WBParaSite" id="PEQ_0000070101-mRNA-1"/>
    </source>
</evidence>
<dbReference type="AlphaFoldDB" id="A0A914R2M2"/>
<dbReference type="Proteomes" id="UP000887564">
    <property type="component" value="Unplaced"/>
</dbReference>
<evidence type="ECO:0000313" key="2">
    <source>
        <dbReference type="Proteomes" id="UP000887564"/>
    </source>
</evidence>
<name>A0A914R2M2_PAREQ</name>
<organism evidence="2 3">
    <name type="scientific">Parascaris equorum</name>
    <name type="common">Equine roundworm</name>
    <dbReference type="NCBI Taxonomy" id="6256"/>
    <lineage>
        <taxon>Eukaryota</taxon>
        <taxon>Metazoa</taxon>
        <taxon>Ecdysozoa</taxon>
        <taxon>Nematoda</taxon>
        <taxon>Chromadorea</taxon>
        <taxon>Rhabditida</taxon>
        <taxon>Spirurina</taxon>
        <taxon>Ascaridomorpha</taxon>
        <taxon>Ascaridoidea</taxon>
        <taxon>Ascarididae</taxon>
        <taxon>Parascaris</taxon>
    </lineage>
</organism>
<feature type="chain" id="PRO_5037495611" evidence="1">
    <location>
        <begin position="29"/>
        <end position="60"/>
    </location>
</feature>
<protein>
    <submittedName>
        <fullName evidence="3">Uncharacterized protein</fullName>
    </submittedName>
</protein>
<feature type="signal peptide" evidence="1">
    <location>
        <begin position="1"/>
        <end position="28"/>
    </location>
</feature>
<evidence type="ECO:0000256" key="1">
    <source>
        <dbReference type="SAM" id="SignalP"/>
    </source>
</evidence>
<accession>A0A914R2M2</accession>
<keyword evidence="1" id="KW-0732">Signal</keyword>
<proteinExistence type="predicted"/>
<keyword evidence="2" id="KW-1185">Reference proteome</keyword>
<dbReference type="WBParaSite" id="PEQ_0000070101-mRNA-1">
    <property type="protein sequence ID" value="PEQ_0000070101-mRNA-1"/>
    <property type="gene ID" value="PEQ_0000070101"/>
</dbReference>